<name>A0A834T6U6_9FABA</name>
<dbReference type="OrthoDB" id="273917at2759"/>
<feature type="region of interest" description="Disordered" evidence="1">
    <location>
        <begin position="687"/>
        <end position="734"/>
    </location>
</feature>
<dbReference type="PANTHER" id="PTHR45979">
    <property type="entry name" value="PAP/OAS1 SUBSTRATE-BINDING DOMAIN SUPERFAMILY"/>
    <property type="match status" value="1"/>
</dbReference>
<dbReference type="InterPro" id="IPR058921">
    <property type="entry name" value="PAP/OAS1-rel"/>
</dbReference>
<sequence>MADLQVSSPRANGAVIVEDRLCSSPPSSPLPPSNADPSAVGVEAWSRAEKTTHDILCRIQPTLGANQRRKEVVDYVQKLIKYGVGCEVFPYGSVPLKTYLPDGDIDLTALSCQNIEDALVSDVHAVLKGEEINEAAEYEVKDVRFIDAEVKLVKCIVQNIVVDISFNQLGGLCTLCFLEKVDRLVGKDHLFKRSIILIKAWCYYESRILGAHHGLISTYALEALVLYIFHQFHLSLDGPLAVLYRFLDYFSKFDWDNYCVSLKGPVSKSSLPDIVAEVPENGRNTLLTEEFIRSCVESFSVPSRGFEQNLRAFPQKHLNIIDPLKENNNLGRSVNRGNFYRIRSAFKYGARKLGWILMLPEDKIADELNKFFANTLDRHGSTHWDELQSPSLGYSARGFDFSSFSDTRLCSEDMSVLNLSEGFNKDVMLGSQRKSEIRDERERYLAKDAYSRTVPLYDSTGDKNAVSGYSPGDDIKNVATSEVLGLTSNGSSYCSNVRTQFSNSLSGKHLTNSNPGWLRENGKVEKRISCTESVVNSVVDDEKEKHNMVSNSPCSSTDDKNMASYGSAVLNNSVDNFNNCSSPQGDRFILSASAGSEAAKVLLDLTGDYESNIRNLQYGQICYGYAVSPLVVPSPPISPKLQNRNPWETVRQCLQINHNIHPQTNSNGVVVGQQLYVVNHHTLPIAPFGPEEKKKPRGTGAYFPNMASRPYRDRPAPGRGRGQVPGTHGQLQRHTRKYGLAPAPQEVNMPVDGSFELALEGYPVIGGVKSRLSENYFSHPSTWGSQHANGLPHPSEKHESDTVSPQLRGPPRPEVSSHPESGISNSRSSVPSMDVVAEESSNSISEVDRRRIEVQAYHLKNEDDFPPLSH</sequence>
<feature type="compositionally biased region" description="Polar residues" evidence="1">
    <location>
        <begin position="818"/>
        <end position="831"/>
    </location>
</feature>
<dbReference type="EMBL" id="JAAIUW010000009">
    <property type="protein sequence ID" value="KAF7816223.1"/>
    <property type="molecule type" value="Genomic_DNA"/>
</dbReference>
<dbReference type="GO" id="GO:0016779">
    <property type="term" value="F:nucleotidyltransferase activity"/>
    <property type="evidence" value="ECO:0007669"/>
    <property type="project" value="UniProtKB-KW"/>
</dbReference>
<organism evidence="4 5">
    <name type="scientific">Senna tora</name>
    <dbReference type="NCBI Taxonomy" id="362788"/>
    <lineage>
        <taxon>Eukaryota</taxon>
        <taxon>Viridiplantae</taxon>
        <taxon>Streptophyta</taxon>
        <taxon>Embryophyta</taxon>
        <taxon>Tracheophyta</taxon>
        <taxon>Spermatophyta</taxon>
        <taxon>Magnoliopsida</taxon>
        <taxon>eudicotyledons</taxon>
        <taxon>Gunneridae</taxon>
        <taxon>Pentapetalae</taxon>
        <taxon>rosids</taxon>
        <taxon>fabids</taxon>
        <taxon>Fabales</taxon>
        <taxon>Fabaceae</taxon>
        <taxon>Caesalpinioideae</taxon>
        <taxon>Cassia clade</taxon>
        <taxon>Senna</taxon>
    </lineage>
</organism>
<dbReference type="PANTHER" id="PTHR45979:SF35">
    <property type="entry name" value="NUCLEOTIDYLTRANSFERASE"/>
    <property type="match status" value="1"/>
</dbReference>
<dbReference type="InterPro" id="IPR058920">
    <property type="entry name" value="PAP-OAS1-bd-rel"/>
</dbReference>
<accession>A0A834T6U6</accession>
<feature type="region of interest" description="Disordered" evidence="1">
    <location>
        <begin position="783"/>
        <end position="849"/>
    </location>
</feature>
<dbReference type="SUPFAM" id="SSF81301">
    <property type="entry name" value="Nucleotidyltransferase"/>
    <property type="match status" value="1"/>
</dbReference>
<protein>
    <submittedName>
        <fullName evidence="4">Putative polynucleotide adenylyltransferase</fullName>
    </submittedName>
</protein>
<dbReference type="CDD" id="cd05402">
    <property type="entry name" value="NT_PAP_TUTase"/>
    <property type="match status" value="1"/>
</dbReference>
<evidence type="ECO:0000313" key="4">
    <source>
        <dbReference type="EMBL" id="KAF7816223.1"/>
    </source>
</evidence>
<keyword evidence="4" id="KW-0548">Nucleotidyltransferase</keyword>
<keyword evidence="5" id="KW-1185">Reference proteome</keyword>
<dbReference type="SUPFAM" id="SSF81631">
    <property type="entry name" value="PAP/OAS1 substrate-binding domain"/>
    <property type="match status" value="1"/>
</dbReference>
<dbReference type="Pfam" id="PF26180">
    <property type="entry name" value="PAP-OAS1"/>
    <property type="match status" value="1"/>
</dbReference>
<evidence type="ECO:0000256" key="1">
    <source>
        <dbReference type="SAM" id="MobiDB-lite"/>
    </source>
</evidence>
<evidence type="ECO:0000259" key="3">
    <source>
        <dbReference type="Pfam" id="PF26180"/>
    </source>
</evidence>
<dbReference type="AlphaFoldDB" id="A0A834T6U6"/>
<reference evidence="4" key="1">
    <citation type="submission" date="2020-09" db="EMBL/GenBank/DDBJ databases">
        <title>Genome-Enabled Discovery of Anthraquinone Biosynthesis in Senna tora.</title>
        <authorList>
            <person name="Kang S.-H."/>
            <person name="Pandey R.P."/>
            <person name="Lee C.-M."/>
            <person name="Sim J.-S."/>
            <person name="Jeong J.-T."/>
            <person name="Choi B.-S."/>
            <person name="Jung M."/>
            <person name="Ginzburg D."/>
            <person name="Zhao K."/>
            <person name="Won S.Y."/>
            <person name="Oh T.-J."/>
            <person name="Yu Y."/>
            <person name="Kim N.-H."/>
            <person name="Lee O.R."/>
            <person name="Lee T.-H."/>
            <person name="Bashyal P."/>
            <person name="Kim T.-S."/>
            <person name="Lee W.-H."/>
            <person name="Kawkins C."/>
            <person name="Kim C.-K."/>
            <person name="Kim J.S."/>
            <person name="Ahn B.O."/>
            <person name="Rhee S.Y."/>
            <person name="Sohng J.K."/>
        </authorList>
    </citation>
    <scope>NUCLEOTIDE SEQUENCE</scope>
    <source>
        <tissue evidence="4">Leaf</tissue>
    </source>
</reference>
<dbReference type="Gene3D" id="1.10.1410.10">
    <property type="match status" value="1"/>
</dbReference>
<dbReference type="Gene3D" id="3.30.460.10">
    <property type="entry name" value="Beta Polymerase, domain 2"/>
    <property type="match status" value="1"/>
</dbReference>
<dbReference type="InterPro" id="IPR043519">
    <property type="entry name" value="NT_sf"/>
</dbReference>
<proteinExistence type="predicted"/>
<dbReference type="Proteomes" id="UP000634136">
    <property type="component" value="Unassembled WGS sequence"/>
</dbReference>
<gene>
    <name evidence="4" type="ORF">G2W53_030192</name>
</gene>
<feature type="domain" description="Poly(A) RNA polymerase mitochondrial-like central palm" evidence="2">
    <location>
        <begin position="51"/>
        <end position="172"/>
    </location>
</feature>
<keyword evidence="4" id="KW-0808">Transferase</keyword>
<dbReference type="InterPro" id="IPR054708">
    <property type="entry name" value="MTPAP-like_central"/>
</dbReference>
<comment type="caution">
    <text evidence="4">The sequence shown here is derived from an EMBL/GenBank/DDBJ whole genome shotgun (WGS) entry which is preliminary data.</text>
</comment>
<dbReference type="Pfam" id="PF22600">
    <property type="entry name" value="MTPAP-like_central"/>
    <property type="match status" value="1"/>
</dbReference>
<evidence type="ECO:0000259" key="2">
    <source>
        <dbReference type="Pfam" id="PF22600"/>
    </source>
</evidence>
<feature type="domain" description="PAP/OAS1 substrate-binding-related" evidence="3">
    <location>
        <begin position="185"/>
        <end position="376"/>
    </location>
</feature>
<evidence type="ECO:0000313" key="5">
    <source>
        <dbReference type="Proteomes" id="UP000634136"/>
    </source>
</evidence>